<keyword evidence="9" id="KW-0175">Coiled coil</keyword>
<keyword evidence="3" id="KW-0597">Phosphoprotein</keyword>
<dbReference type="Gene3D" id="3.30.565.10">
    <property type="entry name" value="Histidine kinase-like ATPase, C-terminal domain"/>
    <property type="match status" value="1"/>
</dbReference>
<organism evidence="12 13">
    <name type="scientific">Kitasatospora gansuensis</name>
    <dbReference type="NCBI Taxonomy" id="258050"/>
    <lineage>
        <taxon>Bacteria</taxon>
        <taxon>Bacillati</taxon>
        <taxon>Actinomycetota</taxon>
        <taxon>Actinomycetes</taxon>
        <taxon>Kitasatosporales</taxon>
        <taxon>Streptomycetaceae</taxon>
        <taxon>Kitasatospora</taxon>
    </lineage>
</organism>
<evidence type="ECO:0000256" key="10">
    <source>
        <dbReference type="SAM" id="Phobius"/>
    </source>
</evidence>
<dbReference type="InterPro" id="IPR011712">
    <property type="entry name" value="Sig_transdc_His_kin_sub3_dim/P"/>
</dbReference>
<dbReference type="Proteomes" id="UP000573327">
    <property type="component" value="Unassembled WGS sequence"/>
</dbReference>
<keyword evidence="10" id="KW-1133">Transmembrane helix</keyword>
<dbReference type="EC" id="2.7.13.3" evidence="2"/>
<dbReference type="Pfam" id="PF07730">
    <property type="entry name" value="HisKA_3"/>
    <property type="match status" value="1"/>
</dbReference>
<evidence type="ECO:0000256" key="6">
    <source>
        <dbReference type="ARBA" id="ARBA00022777"/>
    </source>
</evidence>
<dbReference type="RefSeq" id="WP_184912427.1">
    <property type="nucleotide sequence ID" value="NZ_JACHJR010000001.1"/>
</dbReference>
<keyword evidence="6 12" id="KW-0418">Kinase</keyword>
<keyword evidence="13" id="KW-1185">Reference proteome</keyword>
<evidence type="ECO:0000256" key="9">
    <source>
        <dbReference type="SAM" id="Coils"/>
    </source>
</evidence>
<keyword evidence="5" id="KW-0547">Nucleotide-binding</keyword>
<keyword evidence="10" id="KW-0812">Transmembrane</keyword>
<comment type="caution">
    <text evidence="12">The sequence shown here is derived from an EMBL/GenBank/DDBJ whole genome shotgun (WGS) entry which is preliminary data.</text>
</comment>
<name>A0A7W7WGT8_9ACTN</name>
<gene>
    <name evidence="12" type="ORF">F4556_001329</name>
</gene>
<feature type="coiled-coil region" evidence="9">
    <location>
        <begin position="185"/>
        <end position="212"/>
    </location>
</feature>
<feature type="transmembrane region" description="Helical" evidence="10">
    <location>
        <begin position="104"/>
        <end position="128"/>
    </location>
</feature>
<evidence type="ECO:0000256" key="2">
    <source>
        <dbReference type="ARBA" id="ARBA00012438"/>
    </source>
</evidence>
<dbReference type="PANTHER" id="PTHR24421">
    <property type="entry name" value="NITRATE/NITRITE SENSOR PROTEIN NARX-RELATED"/>
    <property type="match status" value="1"/>
</dbReference>
<dbReference type="AlphaFoldDB" id="A0A7W7WGT8"/>
<dbReference type="InterPro" id="IPR050482">
    <property type="entry name" value="Sensor_HK_TwoCompSys"/>
</dbReference>
<sequence>MPKILQPLFAAATYARWLHLMIGVVFVGVVLLIYPGTEGVGLGRVLTASVLLDGTLLTLVALVPATRRAEGVQARLLLMPVREELIGVSSSVGWNDRRRTAGWLIGRVALGTVVGFGTVHGLTAVWSLSTQPFRGRPPGVFGWQLPSGGPLLLYPLLAPVLVFLLGWFVVIAGRLQLAMAVRLLGASLGERLAEAELRAERLLERNRLARELHDSIGHALTVTVLQAGAAREVADPAFVAKALEVIEETGRRAMDDLERTLVLLRDTPEGSAVEQPGVEQLPALFETARAAGHPVQATVEIPAGVLPGVLSREAYRIVQEAVTNALKHAPGAAVVARIAVRDGQLELRCANGRSSAGSSPRGGGKGVRGIRERATLLGGEAAAGWEGEDWVLTVRLPLRLGS</sequence>
<dbReference type="SUPFAM" id="SSF55874">
    <property type="entry name" value="ATPase domain of HSP90 chaperone/DNA topoisomerase II/histidine kinase"/>
    <property type="match status" value="1"/>
</dbReference>
<comment type="catalytic activity">
    <reaction evidence="1">
        <text>ATP + protein L-histidine = ADP + protein N-phospho-L-histidine.</text>
        <dbReference type="EC" id="2.7.13.3"/>
    </reaction>
</comment>
<reference evidence="12 13" key="1">
    <citation type="submission" date="2020-08" db="EMBL/GenBank/DDBJ databases">
        <title>Sequencing the genomes of 1000 actinobacteria strains.</title>
        <authorList>
            <person name="Klenk H.-P."/>
        </authorList>
    </citation>
    <scope>NUCLEOTIDE SEQUENCE [LARGE SCALE GENOMIC DNA]</scope>
    <source>
        <strain evidence="12 13">DSM 44786</strain>
    </source>
</reference>
<evidence type="ECO:0000256" key="1">
    <source>
        <dbReference type="ARBA" id="ARBA00000085"/>
    </source>
</evidence>
<dbReference type="GO" id="GO:0016020">
    <property type="term" value="C:membrane"/>
    <property type="evidence" value="ECO:0007669"/>
    <property type="project" value="InterPro"/>
</dbReference>
<dbReference type="GO" id="GO:0005524">
    <property type="term" value="F:ATP binding"/>
    <property type="evidence" value="ECO:0007669"/>
    <property type="project" value="UniProtKB-KW"/>
</dbReference>
<evidence type="ECO:0000313" key="12">
    <source>
        <dbReference type="EMBL" id="MBB4945794.1"/>
    </source>
</evidence>
<keyword evidence="8" id="KW-0902">Two-component regulatory system</keyword>
<evidence type="ECO:0000256" key="8">
    <source>
        <dbReference type="ARBA" id="ARBA00023012"/>
    </source>
</evidence>
<evidence type="ECO:0000256" key="3">
    <source>
        <dbReference type="ARBA" id="ARBA00022553"/>
    </source>
</evidence>
<evidence type="ECO:0000256" key="7">
    <source>
        <dbReference type="ARBA" id="ARBA00022840"/>
    </source>
</evidence>
<feature type="domain" description="Signal transduction histidine kinase subgroup 3 dimerisation and phosphoacceptor" evidence="11">
    <location>
        <begin position="204"/>
        <end position="267"/>
    </location>
</feature>
<keyword evidence="4" id="KW-0808">Transferase</keyword>
<dbReference type="GO" id="GO:0046983">
    <property type="term" value="F:protein dimerization activity"/>
    <property type="evidence" value="ECO:0007669"/>
    <property type="project" value="InterPro"/>
</dbReference>
<dbReference type="GO" id="GO:0000155">
    <property type="term" value="F:phosphorelay sensor kinase activity"/>
    <property type="evidence" value="ECO:0007669"/>
    <property type="project" value="InterPro"/>
</dbReference>
<accession>A0A7W7WGT8</accession>
<feature type="transmembrane region" description="Helical" evidence="10">
    <location>
        <begin position="12"/>
        <end position="34"/>
    </location>
</feature>
<dbReference type="EMBL" id="JACHJR010000001">
    <property type="protein sequence ID" value="MBB4945794.1"/>
    <property type="molecule type" value="Genomic_DNA"/>
</dbReference>
<proteinExistence type="predicted"/>
<dbReference type="Gene3D" id="1.20.5.1930">
    <property type="match status" value="1"/>
</dbReference>
<evidence type="ECO:0000313" key="13">
    <source>
        <dbReference type="Proteomes" id="UP000573327"/>
    </source>
</evidence>
<keyword evidence="7" id="KW-0067">ATP-binding</keyword>
<evidence type="ECO:0000256" key="5">
    <source>
        <dbReference type="ARBA" id="ARBA00022741"/>
    </source>
</evidence>
<dbReference type="CDD" id="cd16917">
    <property type="entry name" value="HATPase_UhpB-NarQ-NarX-like"/>
    <property type="match status" value="1"/>
</dbReference>
<evidence type="ECO:0000256" key="4">
    <source>
        <dbReference type="ARBA" id="ARBA00022679"/>
    </source>
</evidence>
<protein>
    <recommendedName>
        <fullName evidence="2">histidine kinase</fullName>
        <ecNumber evidence="2">2.7.13.3</ecNumber>
    </recommendedName>
</protein>
<feature type="transmembrane region" description="Helical" evidence="10">
    <location>
        <begin position="151"/>
        <end position="172"/>
    </location>
</feature>
<evidence type="ECO:0000259" key="11">
    <source>
        <dbReference type="Pfam" id="PF07730"/>
    </source>
</evidence>
<dbReference type="PANTHER" id="PTHR24421:SF10">
    <property type="entry name" value="NITRATE_NITRITE SENSOR PROTEIN NARQ"/>
    <property type="match status" value="1"/>
</dbReference>
<keyword evidence="10" id="KW-0472">Membrane</keyword>
<feature type="transmembrane region" description="Helical" evidence="10">
    <location>
        <begin position="46"/>
        <end position="65"/>
    </location>
</feature>
<dbReference type="InterPro" id="IPR036890">
    <property type="entry name" value="HATPase_C_sf"/>
</dbReference>